<protein>
    <submittedName>
        <fullName evidence="1">Uncharacterized protein</fullName>
    </submittedName>
</protein>
<dbReference type="Proteomes" id="UP000005667">
    <property type="component" value="Chromosome"/>
</dbReference>
<dbReference type="EMBL" id="FQ311868">
    <property type="protein sequence ID" value="CBS87474.1"/>
    <property type="molecule type" value="Genomic_DNA"/>
</dbReference>
<dbReference type="HOGENOM" id="CLU_2821811_0_0_5"/>
<evidence type="ECO:0000313" key="2">
    <source>
        <dbReference type="Proteomes" id="UP000005667"/>
    </source>
</evidence>
<sequence length="66" mass="7280">MSSSIILRWAAHCRAAAIPPLICIPWTPVGRPAPRTGPTDPVQADSEHEKLEQYCSEQRALRFVPG</sequence>
<dbReference type="AlphaFoldDB" id="G7Z282"/>
<dbReference type="KEGG" id="ali:AZOLI_2255"/>
<reference evidence="2" key="1">
    <citation type="journal article" date="2011" name="PLoS Genet.">
        <title>Azospirillum genomes reveal transition of bacteria from aquatic to terrestrial environments.</title>
        <authorList>
            <person name="Wisniewski-Dye F."/>
            <person name="Borziak K."/>
            <person name="Khalsa-Moyers G."/>
            <person name="Alexandre G."/>
            <person name="Sukharnikov L.O."/>
            <person name="Wuichet K."/>
            <person name="Hurst G.B."/>
            <person name="McDonald W.H."/>
            <person name="Robertson J.S."/>
            <person name="Barbe V."/>
            <person name="Calteau A."/>
            <person name="Rouy Z."/>
            <person name="Mangenot S."/>
            <person name="Prigent-Combaret C."/>
            <person name="Normand P."/>
            <person name="Boyer M."/>
            <person name="Siguier P."/>
            <person name="Dessaux Y."/>
            <person name="Elmerich C."/>
            <person name="Condemine G."/>
            <person name="Krishnen G."/>
            <person name="Kennedy I."/>
            <person name="Paterson A.H."/>
            <person name="Gonzalez V."/>
            <person name="Mavingui P."/>
            <person name="Zhulin I.B."/>
        </authorList>
    </citation>
    <scope>NUCLEOTIDE SEQUENCE [LARGE SCALE GENOMIC DNA]</scope>
    <source>
        <strain evidence="2">4B</strain>
    </source>
</reference>
<evidence type="ECO:0000313" key="1">
    <source>
        <dbReference type="EMBL" id="CBS87474.1"/>
    </source>
</evidence>
<accession>G7Z282</accession>
<name>G7Z282_AZOL4</name>
<organism evidence="1 2">
    <name type="scientific">Azospirillum lipoferum (strain 4B)</name>
    <dbReference type="NCBI Taxonomy" id="862719"/>
    <lineage>
        <taxon>Bacteria</taxon>
        <taxon>Pseudomonadati</taxon>
        <taxon>Pseudomonadota</taxon>
        <taxon>Alphaproteobacteria</taxon>
        <taxon>Rhodospirillales</taxon>
        <taxon>Azospirillaceae</taxon>
        <taxon>Azospirillum</taxon>
    </lineage>
</organism>
<gene>
    <name evidence="1" type="ordered locus">AZOLI_2255</name>
</gene>
<dbReference type="STRING" id="862719.AZOLI_2255"/>
<proteinExistence type="predicted"/>
<keyword evidence="2" id="KW-1185">Reference proteome</keyword>